<feature type="region of interest" description="Disordered" evidence="2">
    <location>
        <begin position="167"/>
        <end position="190"/>
    </location>
</feature>
<evidence type="ECO:0000313" key="4">
    <source>
        <dbReference type="Proteomes" id="UP001162131"/>
    </source>
</evidence>
<gene>
    <name evidence="3" type="ORF">BSTOLATCC_MIC117</name>
</gene>
<organism evidence="3 4">
    <name type="scientific">Blepharisma stoltei</name>
    <dbReference type="NCBI Taxonomy" id="1481888"/>
    <lineage>
        <taxon>Eukaryota</taxon>
        <taxon>Sar</taxon>
        <taxon>Alveolata</taxon>
        <taxon>Ciliophora</taxon>
        <taxon>Postciliodesmatophora</taxon>
        <taxon>Heterotrichea</taxon>
        <taxon>Heterotrichida</taxon>
        <taxon>Blepharismidae</taxon>
        <taxon>Blepharisma</taxon>
    </lineage>
</organism>
<evidence type="ECO:0000256" key="2">
    <source>
        <dbReference type="SAM" id="MobiDB-lite"/>
    </source>
</evidence>
<dbReference type="AlphaFoldDB" id="A0AAU9I6K4"/>
<feature type="compositionally biased region" description="Basic and acidic residues" evidence="2">
    <location>
        <begin position="170"/>
        <end position="190"/>
    </location>
</feature>
<feature type="coiled-coil region" evidence="1">
    <location>
        <begin position="50"/>
        <end position="77"/>
    </location>
</feature>
<comment type="caution">
    <text evidence="3">The sequence shown here is derived from an EMBL/GenBank/DDBJ whole genome shotgun (WGS) entry which is preliminary data.</text>
</comment>
<feature type="coiled-coil region" evidence="1">
    <location>
        <begin position="101"/>
        <end position="128"/>
    </location>
</feature>
<dbReference type="EMBL" id="CAJZBQ010000001">
    <property type="protein sequence ID" value="CAG9309902.1"/>
    <property type="molecule type" value="Genomic_DNA"/>
</dbReference>
<sequence>MESKFKRNPLKIQLSSSNESLKFFEESGLLSCYEFDDIVNLNESPHSKLIKELQAQLDIVNEDRERLKQENEKLKTDNFSNVQKAVSKMHDVQFELVKKIAADTREVNMTLNEEIKRLKEDSESKDKLLSLMRALLGETNLQNPFVLSSKENRLSSIPKRKTYSMFGLTETDKKRNESEKPKQEKKQDMDIHCMQENSPIKICLGPNTSRIKVSRNVLKYPRSRIPIRTVTPPNYSSRSVSPVPN</sequence>
<evidence type="ECO:0000256" key="1">
    <source>
        <dbReference type="SAM" id="Coils"/>
    </source>
</evidence>
<name>A0AAU9I6K4_9CILI</name>
<accession>A0AAU9I6K4</accession>
<dbReference type="Proteomes" id="UP001162131">
    <property type="component" value="Unassembled WGS sequence"/>
</dbReference>
<reference evidence="3" key="1">
    <citation type="submission" date="2021-09" db="EMBL/GenBank/DDBJ databases">
        <authorList>
            <consortium name="AG Swart"/>
            <person name="Singh M."/>
            <person name="Singh A."/>
            <person name="Seah K."/>
            <person name="Emmerich C."/>
        </authorList>
    </citation>
    <scope>NUCLEOTIDE SEQUENCE</scope>
    <source>
        <strain evidence="3">ATCC30299</strain>
    </source>
</reference>
<protein>
    <submittedName>
        <fullName evidence="3">Uncharacterized protein</fullName>
    </submittedName>
</protein>
<keyword evidence="4" id="KW-1185">Reference proteome</keyword>
<proteinExistence type="predicted"/>
<evidence type="ECO:0000313" key="3">
    <source>
        <dbReference type="EMBL" id="CAG9309902.1"/>
    </source>
</evidence>
<keyword evidence="1" id="KW-0175">Coiled coil</keyword>